<comment type="caution">
    <text evidence="2">The sequence shown here is derived from an EMBL/GenBank/DDBJ whole genome shotgun (WGS) entry which is preliminary data.</text>
</comment>
<organism evidence="2 3">
    <name type="scientific">Trichonephila inaurata madagascariensis</name>
    <dbReference type="NCBI Taxonomy" id="2747483"/>
    <lineage>
        <taxon>Eukaryota</taxon>
        <taxon>Metazoa</taxon>
        <taxon>Ecdysozoa</taxon>
        <taxon>Arthropoda</taxon>
        <taxon>Chelicerata</taxon>
        <taxon>Arachnida</taxon>
        <taxon>Araneae</taxon>
        <taxon>Araneomorphae</taxon>
        <taxon>Entelegynae</taxon>
        <taxon>Araneoidea</taxon>
        <taxon>Nephilidae</taxon>
        <taxon>Trichonephila</taxon>
        <taxon>Trichonephila inaurata</taxon>
    </lineage>
</organism>
<accession>A0A8X7CSH3</accession>
<sequence length="76" mass="8586">MTPSDSTRTCQLSKQVSLATKQKKEHQSVLQKAQVADDKALEQWQTNHSLKQRKKAFYPFHFASTSSAGDVMVLPH</sequence>
<evidence type="ECO:0000313" key="3">
    <source>
        <dbReference type="Proteomes" id="UP000886998"/>
    </source>
</evidence>
<feature type="region of interest" description="Disordered" evidence="1">
    <location>
        <begin position="1"/>
        <end position="25"/>
    </location>
</feature>
<dbReference type="AlphaFoldDB" id="A0A8X7CSH3"/>
<feature type="compositionally biased region" description="Polar residues" evidence="1">
    <location>
        <begin position="1"/>
        <end position="20"/>
    </location>
</feature>
<dbReference type="EMBL" id="BMAV01023500">
    <property type="protein sequence ID" value="GFY79296.1"/>
    <property type="molecule type" value="Genomic_DNA"/>
</dbReference>
<reference evidence="2" key="1">
    <citation type="submission" date="2020-08" db="EMBL/GenBank/DDBJ databases">
        <title>Multicomponent nature underlies the extraordinary mechanical properties of spider dragline silk.</title>
        <authorList>
            <person name="Kono N."/>
            <person name="Nakamura H."/>
            <person name="Mori M."/>
            <person name="Yoshida Y."/>
            <person name="Ohtoshi R."/>
            <person name="Malay A.D."/>
            <person name="Moran D.A.P."/>
            <person name="Tomita M."/>
            <person name="Numata K."/>
            <person name="Arakawa K."/>
        </authorList>
    </citation>
    <scope>NUCLEOTIDE SEQUENCE</scope>
</reference>
<name>A0A8X7CSH3_9ARAC</name>
<dbReference type="Proteomes" id="UP000886998">
    <property type="component" value="Unassembled WGS sequence"/>
</dbReference>
<keyword evidence="3" id="KW-1185">Reference proteome</keyword>
<evidence type="ECO:0000256" key="1">
    <source>
        <dbReference type="SAM" id="MobiDB-lite"/>
    </source>
</evidence>
<proteinExistence type="predicted"/>
<gene>
    <name evidence="2" type="ORF">TNIN_100091</name>
</gene>
<evidence type="ECO:0000313" key="2">
    <source>
        <dbReference type="EMBL" id="GFY79296.1"/>
    </source>
</evidence>
<protein>
    <submittedName>
        <fullName evidence="2">Uncharacterized protein</fullName>
    </submittedName>
</protein>